<comment type="caution">
    <text evidence="2">The sequence shown here is derived from an EMBL/GenBank/DDBJ whole genome shotgun (WGS) entry which is preliminary data.</text>
</comment>
<organism evidence="2 3">
    <name type="scientific">Nitritalea halalkaliphila LW7</name>
    <dbReference type="NCBI Taxonomy" id="1189621"/>
    <lineage>
        <taxon>Bacteria</taxon>
        <taxon>Pseudomonadati</taxon>
        <taxon>Bacteroidota</taxon>
        <taxon>Cytophagia</taxon>
        <taxon>Cytophagales</taxon>
        <taxon>Cyclobacteriaceae</taxon>
        <taxon>Nitritalea</taxon>
    </lineage>
</organism>
<protein>
    <submittedName>
        <fullName evidence="2">Rhodanese-like protein</fullName>
    </submittedName>
</protein>
<dbReference type="Proteomes" id="UP000005551">
    <property type="component" value="Unassembled WGS sequence"/>
</dbReference>
<dbReference type="PANTHER" id="PTHR43031:SF1">
    <property type="entry name" value="PYRIDINE NUCLEOTIDE-DISULPHIDE OXIDOREDUCTASE"/>
    <property type="match status" value="1"/>
</dbReference>
<proteinExistence type="predicted"/>
<dbReference type="InterPro" id="IPR036873">
    <property type="entry name" value="Rhodanese-like_dom_sf"/>
</dbReference>
<dbReference type="CDD" id="cd00158">
    <property type="entry name" value="RHOD"/>
    <property type="match status" value="1"/>
</dbReference>
<keyword evidence="3" id="KW-1185">Reference proteome</keyword>
<evidence type="ECO:0000259" key="1">
    <source>
        <dbReference type="PROSITE" id="PS50206"/>
    </source>
</evidence>
<name>I5C8D7_9BACT</name>
<dbReference type="SMART" id="SM00450">
    <property type="entry name" value="RHOD"/>
    <property type="match status" value="1"/>
</dbReference>
<dbReference type="AlphaFoldDB" id="I5C8D7"/>
<dbReference type="InterPro" id="IPR050229">
    <property type="entry name" value="GlpE_sulfurtransferase"/>
</dbReference>
<dbReference type="Pfam" id="PF00581">
    <property type="entry name" value="Rhodanese"/>
    <property type="match status" value="1"/>
</dbReference>
<gene>
    <name evidence="2" type="ORF">A3SI_04772</name>
</gene>
<dbReference type="Gene3D" id="3.40.250.10">
    <property type="entry name" value="Rhodanese-like domain"/>
    <property type="match status" value="1"/>
</dbReference>
<dbReference type="RefSeq" id="WP_009053732.1">
    <property type="nucleotide sequence ID" value="NZ_AJYA01000009.1"/>
</dbReference>
<dbReference type="SUPFAM" id="SSF52821">
    <property type="entry name" value="Rhodanese/Cell cycle control phosphatase"/>
    <property type="match status" value="1"/>
</dbReference>
<dbReference type="InterPro" id="IPR001763">
    <property type="entry name" value="Rhodanese-like_dom"/>
</dbReference>
<dbReference type="PANTHER" id="PTHR43031">
    <property type="entry name" value="FAD-DEPENDENT OXIDOREDUCTASE"/>
    <property type="match status" value="1"/>
</dbReference>
<dbReference type="STRING" id="1189621.A3SI_04772"/>
<sequence>MFSFFKSSPKGYKDSDAATFYEGLKAKDAVLIDVRSAGEFQSGKLKGARNIDIMSANFQQQIANLPKDKTYYVYCRSGNRSGQACALMAKAGFENLHNLAGGIMSWPYETV</sequence>
<evidence type="ECO:0000313" key="3">
    <source>
        <dbReference type="Proteomes" id="UP000005551"/>
    </source>
</evidence>
<feature type="domain" description="Rhodanese" evidence="1">
    <location>
        <begin position="25"/>
        <end position="110"/>
    </location>
</feature>
<dbReference type="PROSITE" id="PS50206">
    <property type="entry name" value="RHODANESE_3"/>
    <property type="match status" value="1"/>
</dbReference>
<reference evidence="2 3" key="1">
    <citation type="submission" date="2012-05" db="EMBL/GenBank/DDBJ databases">
        <title>Genome sequence of Nitritalea halalkaliphila LW7.</title>
        <authorList>
            <person name="Jangir P.K."/>
            <person name="Singh A."/>
            <person name="Shivaji S."/>
            <person name="Sharma R."/>
        </authorList>
    </citation>
    <scope>NUCLEOTIDE SEQUENCE [LARGE SCALE GENOMIC DNA]</scope>
    <source>
        <strain evidence="2 3">LW7</strain>
    </source>
</reference>
<dbReference type="EMBL" id="AJYA01000009">
    <property type="protein sequence ID" value="EIM78089.1"/>
    <property type="molecule type" value="Genomic_DNA"/>
</dbReference>
<accession>I5C8D7</accession>
<evidence type="ECO:0000313" key="2">
    <source>
        <dbReference type="EMBL" id="EIM78089.1"/>
    </source>
</evidence>
<dbReference type="OrthoDB" id="9808735at2"/>